<evidence type="ECO:0000256" key="1">
    <source>
        <dbReference type="SAM" id="Phobius"/>
    </source>
</evidence>
<dbReference type="Pfam" id="PF11139">
    <property type="entry name" value="SfLAP"/>
    <property type="match status" value="1"/>
</dbReference>
<evidence type="ECO:0008006" key="4">
    <source>
        <dbReference type="Google" id="ProtNLM"/>
    </source>
</evidence>
<feature type="transmembrane region" description="Helical" evidence="1">
    <location>
        <begin position="40"/>
        <end position="60"/>
    </location>
</feature>
<reference evidence="2 3" key="1">
    <citation type="submission" date="2021-03" db="EMBL/GenBank/DDBJ databases">
        <title>Sequencing the genomes of 1000 actinobacteria strains.</title>
        <authorList>
            <person name="Klenk H.-P."/>
        </authorList>
    </citation>
    <scope>NUCLEOTIDE SEQUENCE [LARGE SCALE GENOMIC DNA]</scope>
    <source>
        <strain evidence="2 3">DSM 12936</strain>
    </source>
</reference>
<keyword evidence="3" id="KW-1185">Reference proteome</keyword>
<proteinExistence type="predicted"/>
<dbReference type="Proteomes" id="UP000758168">
    <property type="component" value="Unassembled WGS sequence"/>
</dbReference>
<feature type="transmembrane region" description="Helical" evidence="1">
    <location>
        <begin position="129"/>
        <end position="151"/>
    </location>
</feature>
<evidence type="ECO:0000313" key="3">
    <source>
        <dbReference type="Proteomes" id="UP000758168"/>
    </source>
</evidence>
<dbReference type="EMBL" id="JAGIOB010000001">
    <property type="protein sequence ID" value="MBP2417934.1"/>
    <property type="molecule type" value="Genomic_DNA"/>
</dbReference>
<name>A0ABS4ZAC4_9ACTN</name>
<feature type="transmembrane region" description="Helical" evidence="1">
    <location>
        <begin position="80"/>
        <end position="98"/>
    </location>
</feature>
<gene>
    <name evidence="2" type="ORF">JOF54_002856</name>
</gene>
<feature type="transmembrane region" description="Helical" evidence="1">
    <location>
        <begin position="213"/>
        <end position="234"/>
    </location>
</feature>
<feature type="transmembrane region" description="Helical" evidence="1">
    <location>
        <begin position="171"/>
        <end position="192"/>
    </location>
</feature>
<keyword evidence="1" id="KW-0472">Membrane</keyword>
<keyword evidence="1" id="KW-1133">Transmembrane helix</keyword>
<sequence length="237" mass="24198">MTLAVLGALVGLALVDSTSFGTLVLPLMMLLSPRVRTRNVVVHLLTLGLFYVGVGVLLLLGAEAALAVVGPLLDTRAARIAQLGLGVGLVVLSFVLDPKAVAGRRARRGLPPAAPSRWRSRALGADARLPVVVGVALAAGAVEVASMLPYLGAVGLIVASDTGLGTRLAVLGGYVLVMLLPALVLLVVRVAGGQRLEPRLARVEAWLARRTSGAGAWVVGIIGVLLGLDALSALRAA</sequence>
<feature type="transmembrane region" description="Helical" evidence="1">
    <location>
        <begin position="6"/>
        <end position="28"/>
    </location>
</feature>
<evidence type="ECO:0000313" key="2">
    <source>
        <dbReference type="EMBL" id="MBP2417934.1"/>
    </source>
</evidence>
<keyword evidence="1" id="KW-0812">Transmembrane</keyword>
<accession>A0ABS4ZAC4</accession>
<protein>
    <recommendedName>
        <fullName evidence="4">Sap, sulfolipid-1-addressing protein</fullName>
    </recommendedName>
</protein>
<comment type="caution">
    <text evidence="2">The sequence shown here is derived from an EMBL/GenBank/DDBJ whole genome shotgun (WGS) entry which is preliminary data.</text>
</comment>
<dbReference type="RefSeq" id="WP_210057033.1">
    <property type="nucleotide sequence ID" value="NZ_BAAAMH010000010.1"/>
</dbReference>
<organism evidence="2 3">
    <name type="scientific">Microlunatus capsulatus</name>
    <dbReference type="NCBI Taxonomy" id="99117"/>
    <lineage>
        <taxon>Bacteria</taxon>
        <taxon>Bacillati</taxon>
        <taxon>Actinomycetota</taxon>
        <taxon>Actinomycetes</taxon>
        <taxon>Propionibacteriales</taxon>
        <taxon>Propionibacteriaceae</taxon>
        <taxon>Microlunatus</taxon>
    </lineage>
</organism>
<dbReference type="InterPro" id="IPR021315">
    <property type="entry name" value="Gap/Sap"/>
</dbReference>